<dbReference type="InterPro" id="IPR002347">
    <property type="entry name" value="SDR_fam"/>
</dbReference>
<dbReference type="Proteomes" id="UP000233343">
    <property type="component" value="Unassembled WGS sequence"/>
</dbReference>
<dbReference type="EMBL" id="PISD01000047">
    <property type="protein sequence ID" value="PKG27258.1"/>
    <property type="molecule type" value="Genomic_DNA"/>
</dbReference>
<dbReference type="AlphaFoldDB" id="A0A2N0ZCN5"/>
<proteinExistence type="predicted"/>
<dbReference type="Pfam" id="PF00106">
    <property type="entry name" value="adh_short"/>
    <property type="match status" value="1"/>
</dbReference>
<dbReference type="InterPro" id="IPR036291">
    <property type="entry name" value="NAD(P)-bd_dom_sf"/>
</dbReference>
<dbReference type="PANTHER" id="PTHR43431:SF7">
    <property type="entry name" value="OXIDOREDUCTASE, SHORT CHAIN DEHYDROGENASE_REDUCTASE FAMILY (AFU_ORTHOLOGUE AFUA_5G14000)"/>
    <property type="match status" value="1"/>
</dbReference>
<accession>A0A2N0ZCN5</accession>
<evidence type="ECO:0000313" key="2">
    <source>
        <dbReference type="Proteomes" id="UP000233343"/>
    </source>
</evidence>
<sequence length="219" mass="24054">MKTIVIIGAGPGLGLSLAKKFGSNGFNVALVSLHEDTLIPLVNELKNLDIDSKYYVADVRDLERLSSALKQVESDFGNIDVVEFSPYAGPQMFRDVLEMKIEDVEEQYKMQILPAIKMVQTVLPSMEANGSGAILFNSGISAVHPIPQLGNAGIACSGLRNYAQNLHNVLKEKGIYVGFIAVATLIKKGTEGDPDLIADTWYDLYIKQDRFETVFPQMN</sequence>
<organism evidence="1 2">
    <name type="scientific">Cytobacillus horneckiae</name>
    <dbReference type="NCBI Taxonomy" id="549687"/>
    <lineage>
        <taxon>Bacteria</taxon>
        <taxon>Bacillati</taxon>
        <taxon>Bacillota</taxon>
        <taxon>Bacilli</taxon>
        <taxon>Bacillales</taxon>
        <taxon>Bacillaceae</taxon>
        <taxon>Cytobacillus</taxon>
    </lineage>
</organism>
<dbReference type="RefSeq" id="WP_066190118.1">
    <property type="nucleotide sequence ID" value="NZ_JAFDQP010000001.1"/>
</dbReference>
<evidence type="ECO:0000313" key="1">
    <source>
        <dbReference type="EMBL" id="PKG27258.1"/>
    </source>
</evidence>
<dbReference type="Gene3D" id="3.40.50.720">
    <property type="entry name" value="NAD(P)-binding Rossmann-like Domain"/>
    <property type="match status" value="1"/>
</dbReference>
<keyword evidence="2" id="KW-1185">Reference proteome</keyword>
<comment type="caution">
    <text evidence="1">The sequence shown here is derived from an EMBL/GenBank/DDBJ whole genome shotgun (WGS) entry which is preliminary data.</text>
</comment>
<reference evidence="1 2" key="1">
    <citation type="journal article" date="2010" name="Int. J. Syst. Evol. Microbiol.">
        <title>Bacillus horneckiae sp. nov., isolated from a spacecraft-assembly clean room.</title>
        <authorList>
            <person name="Vaishampayan P."/>
            <person name="Probst A."/>
            <person name="Krishnamurthi S."/>
            <person name="Ghosh S."/>
            <person name="Osman S."/>
            <person name="McDowall A."/>
            <person name="Ruckmani A."/>
            <person name="Mayilraj S."/>
            <person name="Venkateswaran K."/>
        </authorList>
    </citation>
    <scope>NUCLEOTIDE SEQUENCE [LARGE SCALE GENOMIC DNA]</scope>
    <source>
        <strain evidence="2">1PO1SC</strain>
    </source>
</reference>
<protein>
    <submittedName>
        <fullName evidence="1">Short-chain dehydrogenase</fullName>
    </submittedName>
</protein>
<dbReference type="SUPFAM" id="SSF51735">
    <property type="entry name" value="NAD(P)-binding Rossmann-fold domains"/>
    <property type="match status" value="1"/>
</dbReference>
<dbReference type="PANTHER" id="PTHR43431">
    <property type="entry name" value="OXIDOREDUCTASE, SHORT CHAIN DEHYDROGENASE/REDUCTASE FAMILY (AFU_ORTHOLOGUE AFUA_5G14000)"/>
    <property type="match status" value="1"/>
</dbReference>
<gene>
    <name evidence="1" type="ORF">CWS20_19890</name>
</gene>
<name>A0A2N0ZCN5_9BACI</name>